<gene>
    <name evidence="1" type="ORF">E2562_031554</name>
</gene>
<evidence type="ECO:0000313" key="1">
    <source>
        <dbReference type="EMBL" id="KAF0904039.1"/>
    </source>
</evidence>
<protein>
    <submittedName>
        <fullName evidence="1">Uncharacterized protein</fullName>
    </submittedName>
</protein>
<proteinExistence type="predicted"/>
<dbReference type="EMBL" id="SPHZ02000008">
    <property type="protein sequence ID" value="KAF0904039.1"/>
    <property type="molecule type" value="Genomic_DNA"/>
</dbReference>
<sequence>MAVTLPVSPMHNCSALGGQLEGAAVGGGCRPLWSQGRALAVPSSPLSPAAATVSLSFSSLGTLPSPPSPIPFRRWFEFRRREGRDGGAKDALGGIGGGG</sequence>
<evidence type="ECO:0000313" key="2">
    <source>
        <dbReference type="Proteomes" id="UP000479710"/>
    </source>
</evidence>
<name>A0A6G1CVD6_9ORYZ</name>
<dbReference type="Proteomes" id="UP000479710">
    <property type="component" value="Unassembled WGS sequence"/>
</dbReference>
<comment type="caution">
    <text evidence="1">The sequence shown here is derived from an EMBL/GenBank/DDBJ whole genome shotgun (WGS) entry which is preliminary data.</text>
</comment>
<organism evidence="1 2">
    <name type="scientific">Oryza meyeriana var. granulata</name>
    <dbReference type="NCBI Taxonomy" id="110450"/>
    <lineage>
        <taxon>Eukaryota</taxon>
        <taxon>Viridiplantae</taxon>
        <taxon>Streptophyta</taxon>
        <taxon>Embryophyta</taxon>
        <taxon>Tracheophyta</taxon>
        <taxon>Spermatophyta</taxon>
        <taxon>Magnoliopsida</taxon>
        <taxon>Liliopsida</taxon>
        <taxon>Poales</taxon>
        <taxon>Poaceae</taxon>
        <taxon>BOP clade</taxon>
        <taxon>Oryzoideae</taxon>
        <taxon>Oryzeae</taxon>
        <taxon>Oryzinae</taxon>
        <taxon>Oryza</taxon>
        <taxon>Oryza meyeriana</taxon>
    </lineage>
</organism>
<dbReference type="AlphaFoldDB" id="A0A6G1CVD6"/>
<keyword evidence="2" id="KW-1185">Reference proteome</keyword>
<accession>A0A6G1CVD6</accession>
<reference evidence="1 2" key="1">
    <citation type="submission" date="2019-11" db="EMBL/GenBank/DDBJ databases">
        <title>Whole genome sequence of Oryza granulata.</title>
        <authorList>
            <person name="Li W."/>
        </authorList>
    </citation>
    <scope>NUCLEOTIDE SEQUENCE [LARGE SCALE GENOMIC DNA]</scope>
    <source>
        <strain evidence="2">cv. Menghai</strain>
        <tissue evidence="1">Leaf</tissue>
    </source>
</reference>